<proteinExistence type="inferred from homology"/>
<comment type="similarity">
    <text evidence="2">Belongs to the HpcH/HpaI aldolase family.</text>
</comment>
<keyword evidence="6" id="KW-0456">Lyase</keyword>
<dbReference type="RefSeq" id="WP_245195665.1">
    <property type="nucleotide sequence ID" value="NZ_CP072611.1"/>
</dbReference>
<keyword evidence="3" id="KW-0479">Metal-binding</keyword>
<protein>
    <submittedName>
        <fullName evidence="6">HpcH/HpaI aldolase/citrate lyase family protein</fullName>
    </submittedName>
</protein>
<dbReference type="GO" id="GO:0016829">
    <property type="term" value="F:lyase activity"/>
    <property type="evidence" value="ECO:0007669"/>
    <property type="project" value="UniProtKB-KW"/>
</dbReference>
<dbReference type="InterPro" id="IPR005000">
    <property type="entry name" value="Aldolase/citrate-lyase_domain"/>
</dbReference>
<keyword evidence="7" id="KW-1185">Reference proteome</keyword>
<evidence type="ECO:0000256" key="1">
    <source>
        <dbReference type="ARBA" id="ARBA00001946"/>
    </source>
</evidence>
<evidence type="ECO:0000313" key="6">
    <source>
        <dbReference type="EMBL" id="MFD2238238.1"/>
    </source>
</evidence>
<dbReference type="SUPFAM" id="SSF51621">
    <property type="entry name" value="Phosphoenolpyruvate/pyruvate domain"/>
    <property type="match status" value="1"/>
</dbReference>
<evidence type="ECO:0000313" key="7">
    <source>
        <dbReference type="Proteomes" id="UP001597371"/>
    </source>
</evidence>
<dbReference type="Gene3D" id="3.20.20.60">
    <property type="entry name" value="Phosphoenolpyruvate-binding domains"/>
    <property type="match status" value="1"/>
</dbReference>
<evidence type="ECO:0000256" key="4">
    <source>
        <dbReference type="ARBA" id="ARBA00022842"/>
    </source>
</evidence>
<evidence type="ECO:0000256" key="2">
    <source>
        <dbReference type="ARBA" id="ARBA00005568"/>
    </source>
</evidence>
<evidence type="ECO:0000259" key="5">
    <source>
        <dbReference type="Pfam" id="PF03328"/>
    </source>
</evidence>
<dbReference type="EMBL" id="JBHUIJ010000015">
    <property type="protein sequence ID" value="MFD2238238.1"/>
    <property type="molecule type" value="Genomic_DNA"/>
</dbReference>
<reference evidence="7" key="1">
    <citation type="journal article" date="2019" name="Int. J. Syst. Evol. Microbiol.">
        <title>The Global Catalogue of Microorganisms (GCM) 10K type strain sequencing project: providing services to taxonomists for standard genome sequencing and annotation.</title>
        <authorList>
            <consortium name="The Broad Institute Genomics Platform"/>
            <consortium name="The Broad Institute Genome Sequencing Center for Infectious Disease"/>
            <person name="Wu L."/>
            <person name="Ma J."/>
        </authorList>
    </citation>
    <scope>NUCLEOTIDE SEQUENCE [LARGE SCALE GENOMIC DNA]</scope>
    <source>
        <strain evidence="7">ZS-35-S2</strain>
    </source>
</reference>
<dbReference type="InterPro" id="IPR040442">
    <property type="entry name" value="Pyrv_kinase-like_dom_sf"/>
</dbReference>
<comment type="caution">
    <text evidence="6">The sequence shown here is derived from an EMBL/GenBank/DDBJ whole genome shotgun (WGS) entry which is preliminary data.</text>
</comment>
<sequence length="289" mass="29807">MMPAAPPRPLRSALFVPAAKPRALEKSAGLAVDALIFDLEDSAAREEKEGARERLAAQLAALPDGGPFRVARVNALGEGGAEDIAALSGLGAVLLPKVESAAMLAALDEGLTGAGAPEALELWAMVETPRGILAAQEIAAARLSRPVGALVVGPNDIVLSTGIRLSPGRPELVPWLMQVVLAAKAAGVAVLDGVYNDFRDAEGLARECAQARALGFAGKTLIHPNQIGAANAAFAPSAGEIAAAERIVAAFALPAHAGRGVISLDGRMVERLHLEEARALLAFRDRLEN</sequence>
<dbReference type="Pfam" id="PF03328">
    <property type="entry name" value="HpcH_HpaI"/>
    <property type="match status" value="1"/>
</dbReference>
<dbReference type="InterPro" id="IPR011206">
    <property type="entry name" value="Citrate_lyase_beta/mcl1/mcl2"/>
</dbReference>
<organism evidence="6 7">
    <name type="scientific">Aureimonas populi</name>
    <dbReference type="NCBI Taxonomy" id="1701758"/>
    <lineage>
        <taxon>Bacteria</taxon>
        <taxon>Pseudomonadati</taxon>
        <taxon>Pseudomonadota</taxon>
        <taxon>Alphaproteobacteria</taxon>
        <taxon>Hyphomicrobiales</taxon>
        <taxon>Aurantimonadaceae</taxon>
        <taxon>Aureimonas</taxon>
    </lineage>
</organism>
<dbReference type="InterPro" id="IPR015813">
    <property type="entry name" value="Pyrv/PenolPyrv_kinase-like_dom"/>
</dbReference>
<dbReference type="PANTHER" id="PTHR32308:SF10">
    <property type="entry name" value="CITRATE LYASE SUBUNIT BETA"/>
    <property type="match status" value="1"/>
</dbReference>
<evidence type="ECO:0000256" key="3">
    <source>
        <dbReference type="ARBA" id="ARBA00022723"/>
    </source>
</evidence>
<name>A0ABW5CQ99_9HYPH</name>
<keyword evidence="4" id="KW-0460">Magnesium</keyword>
<feature type="domain" description="HpcH/HpaI aldolase/citrate lyase" evidence="5">
    <location>
        <begin position="11"/>
        <end position="224"/>
    </location>
</feature>
<dbReference type="Proteomes" id="UP001597371">
    <property type="component" value="Unassembled WGS sequence"/>
</dbReference>
<dbReference type="PIRSF" id="PIRSF015582">
    <property type="entry name" value="Cit_lyase_B"/>
    <property type="match status" value="1"/>
</dbReference>
<dbReference type="PANTHER" id="PTHR32308">
    <property type="entry name" value="LYASE BETA SUBUNIT, PUTATIVE (AFU_ORTHOLOGUE AFUA_4G13030)-RELATED"/>
    <property type="match status" value="1"/>
</dbReference>
<gene>
    <name evidence="6" type="ORF">ACFSKQ_12320</name>
</gene>
<comment type="cofactor">
    <cofactor evidence="1">
        <name>Mg(2+)</name>
        <dbReference type="ChEBI" id="CHEBI:18420"/>
    </cofactor>
</comment>
<accession>A0ABW5CQ99</accession>